<dbReference type="InterPro" id="IPR022036">
    <property type="entry name" value="DUF3605"/>
</dbReference>
<dbReference type="STRING" id="1890364.A0A2P6NAN3"/>
<dbReference type="FunCoup" id="A0A2P6NAN3">
    <property type="interactions" value="101"/>
</dbReference>
<dbReference type="GO" id="GO:0006044">
    <property type="term" value="P:N-acetylglucosamine metabolic process"/>
    <property type="evidence" value="ECO:0007669"/>
    <property type="project" value="TreeGrafter"/>
</dbReference>
<proteinExistence type="predicted"/>
<evidence type="ECO:0000313" key="2">
    <source>
        <dbReference type="Proteomes" id="UP000241769"/>
    </source>
</evidence>
<dbReference type="Pfam" id="PF12239">
    <property type="entry name" value="DUF3605"/>
    <property type="match status" value="1"/>
</dbReference>
<protein>
    <submittedName>
        <fullName evidence="1">Uncharacterized protein</fullName>
    </submittedName>
</protein>
<comment type="caution">
    <text evidence="1">The sequence shown here is derived from an EMBL/GenBank/DDBJ whole genome shotgun (WGS) entry which is preliminary data.</text>
</comment>
<dbReference type="EMBL" id="MDYQ01000132">
    <property type="protein sequence ID" value="PRP81017.1"/>
    <property type="molecule type" value="Genomic_DNA"/>
</dbReference>
<reference evidence="1 2" key="1">
    <citation type="journal article" date="2018" name="Genome Biol. Evol.">
        <title>Multiple Roots of Fruiting Body Formation in Amoebozoa.</title>
        <authorList>
            <person name="Hillmann F."/>
            <person name="Forbes G."/>
            <person name="Novohradska S."/>
            <person name="Ferling I."/>
            <person name="Riege K."/>
            <person name="Groth M."/>
            <person name="Westermann M."/>
            <person name="Marz M."/>
            <person name="Spaller T."/>
            <person name="Winckler T."/>
            <person name="Schaap P."/>
            <person name="Glockner G."/>
        </authorList>
    </citation>
    <scope>NUCLEOTIDE SEQUENCE [LARGE SCALE GENOMIC DNA]</scope>
    <source>
        <strain evidence="1 2">Jena</strain>
    </source>
</reference>
<dbReference type="PANTHER" id="PTHR35020:SF2">
    <property type="entry name" value="N-ACETYLGLUCOSAMINE-INDUCED PROTEIN 1"/>
    <property type="match status" value="1"/>
</dbReference>
<dbReference type="PANTHER" id="PTHR35020">
    <property type="entry name" value="N-ACETYLGLUCOSAMINE-INDUCED PROTEIN 1"/>
    <property type="match status" value="1"/>
</dbReference>
<name>A0A2P6NAN3_9EUKA</name>
<keyword evidence="2" id="KW-1185">Reference proteome</keyword>
<organism evidence="1 2">
    <name type="scientific">Planoprotostelium fungivorum</name>
    <dbReference type="NCBI Taxonomy" id="1890364"/>
    <lineage>
        <taxon>Eukaryota</taxon>
        <taxon>Amoebozoa</taxon>
        <taxon>Evosea</taxon>
        <taxon>Variosea</taxon>
        <taxon>Cavosteliida</taxon>
        <taxon>Cavosteliaceae</taxon>
        <taxon>Planoprotostelium</taxon>
    </lineage>
</organism>
<dbReference type="GO" id="GO:0005737">
    <property type="term" value="C:cytoplasm"/>
    <property type="evidence" value="ECO:0007669"/>
    <property type="project" value="TreeGrafter"/>
</dbReference>
<dbReference type="AlphaFoldDB" id="A0A2P6NAN3"/>
<gene>
    <name evidence="1" type="ORF">PROFUN_11169</name>
</gene>
<dbReference type="OrthoDB" id="1532798at2759"/>
<sequence>MLHITPIRLCLRNTPKLSTISPRVLSRQCIPAHQIRFNPLKSISLPSFTPTSLSVRSLATSIITEVPKPPQQDPLFSWEELLEIVKKGELNRLRRTDEATRYYLQFVENIKSKYGSIERFVLDVKLEWNIPVDSMDITPSSQFSSIGHPSQSKMMKNDFPYALPHDVEHWVLWSRLPFLPPFREDEDEHVTRSRSRGLSGITGTHVPEENHTAAAGEIRRFVSTQWPEESYTCAWLLNPPALQSVRGVSHFHMFVKRK</sequence>
<dbReference type="Proteomes" id="UP000241769">
    <property type="component" value="Unassembled WGS sequence"/>
</dbReference>
<accession>A0A2P6NAN3</accession>
<dbReference type="InParanoid" id="A0A2P6NAN3"/>
<evidence type="ECO:0000313" key="1">
    <source>
        <dbReference type="EMBL" id="PRP81017.1"/>
    </source>
</evidence>